<dbReference type="OrthoDB" id="19232at2759"/>
<evidence type="ECO:0008006" key="4">
    <source>
        <dbReference type="Google" id="ProtNLM"/>
    </source>
</evidence>
<accession>A0A162TQK3</accession>
<gene>
    <name evidence="2" type="ORF">MUCCIDRAFT_188522</name>
</gene>
<dbReference type="InterPro" id="IPR049150">
    <property type="entry name" value="EFR3_HEAT-like_rpt"/>
</dbReference>
<dbReference type="InterPro" id="IPR039786">
    <property type="entry name" value="EFR3"/>
</dbReference>
<dbReference type="PANTHER" id="PTHR47766">
    <property type="entry name" value="PROTEIN EFR3"/>
    <property type="match status" value="1"/>
</dbReference>
<organism evidence="2 3">
    <name type="scientific">Mucor lusitanicus CBS 277.49</name>
    <dbReference type="NCBI Taxonomy" id="747725"/>
    <lineage>
        <taxon>Eukaryota</taxon>
        <taxon>Fungi</taxon>
        <taxon>Fungi incertae sedis</taxon>
        <taxon>Mucoromycota</taxon>
        <taxon>Mucoromycotina</taxon>
        <taxon>Mucoromycetes</taxon>
        <taxon>Mucorales</taxon>
        <taxon>Mucorineae</taxon>
        <taxon>Mucoraceae</taxon>
        <taxon>Mucor</taxon>
    </lineage>
</organism>
<dbReference type="InterPro" id="IPR016024">
    <property type="entry name" value="ARM-type_fold"/>
</dbReference>
<protein>
    <recommendedName>
        <fullName evidence="4">Protein EFR3</fullName>
    </recommendedName>
</protein>
<dbReference type="PANTHER" id="PTHR47766:SF1">
    <property type="entry name" value="PROTEIN EFR3"/>
    <property type="match status" value="1"/>
</dbReference>
<name>A0A162TQK3_MUCCL</name>
<comment type="caution">
    <text evidence="2">The sequence shown here is derived from an EMBL/GenBank/DDBJ whole genome shotgun (WGS) entry which is preliminary data.</text>
</comment>
<dbReference type="AlphaFoldDB" id="A0A162TQK3"/>
<keyword evidence="3" id="KW-1185">Reference proteome</keyword>
<dbReference type="EMBL" id="AMYB01000002">
    <property type="protein sequence ID" value="OAD06302.1"/>
    <property type="molecule type" value="Genomic_DNA"/>
</dbReference>
<comment type="similarity">
    <text evidence="1">Belongs to the EFR3 family.</text>
</comment>
<dbReference type="Proteomes" id="UP000077051">
    <property type="component" value="Unassembled WGS sequence"/>
</dbReference>
<evidence type="ECO:0000313" key="2">
    <source>
        <dbReference type="EMBL" id="OAD06302.1"/>
    </source>
</evidence>
<sequence length="817" mass="91357">MSKYVKHATLINNCYPEKEGEKGPRSSELSYLVFYASSRPVKLTKVGLFLEKKAERDIAKGRKQNNQVTLEIIKALIEACHRDLNLFSKYVVKIIDMMLETKEIEVIDLACQVFVIFTNYHDGSTLGVDAELTKDYELLLKKFAGFCSYDNADDTLKLQTRYIGQRALQAAVTSTALQASDFKVQLDLILSPLINALSNSKNPANALAQSSNNEDVDIHQSAIGHETLNAHSVEIIAAKTTALLFSKANGVAVKLSLAPLFTFMDKHEKWWPAHFAVSMMELALDSLQPQYRYLLVSEILQQLEAVKSATNADQYKIEKHASLVSILDTILNANIPLVGISVLEVLNSLFTDLIKSVQDFKTFRDTEPASSNDTQATLEYAIQQGLAHSIGGLASQTYYLNQLNDITGYIISKLRVGNNALETIDGLPIQEYRNVVLKCLDLVTTASSTKESQKEDSESSNENTPVYNHTVTLDAWIPALGLLTEKTPETRVNFAVTLVHYLEATSENEIAIEPYPKHTLNQHGDVLLVNALHQSIVDWIQLPNINVHDIDAIHMVLSALTRKFGADETIKAVPLVFKIQELVKQTVIQHTARQRAVAAIVVEWLSMVGEFYRIDSLVQYADVLKSERIRLNEYSPVFLEDSSDITIDKLEDLEPNNTTPVDKFADRKMVVQMLSKDGPLRDEDDTEGTDLEAKLMIEWGSDDYVNHDRSYRIRTSRNLNDLKAKLATPWANTEVARNEPGKKQTIRVENLKEALIGQTQQQNDTNGLQSLTTACLTKRPNETVADMSSLLQSLSLGSDVSNFRICANESVVARHPW</sequence>
<dbReference type="SUPFAM" id="SSF48371">
    <property type="entry name" value="ARM repeat"/>
    <property type="match status" value="1"/>
</dbReference>
<proteinExistence type="inferred from homology"/>
<evidence type="ECO:0000313" key="3">
    <source>
        <dbReference type="Proteomes" id="UP000077051"/>
    </source>
</evidence>
<dbReference type="GO" id="GO:0072659">
    <property type="term" value="P:protein localization to plasma membrane"/>
    <property type="evidence" value="ECO:0007669"/>
    <property type="project" value="InterPro"/>
</dbReference>
<dbReference type="STRING" id="747725.A0A162TQK3"/>
<dbReference type="VEuPathDB" id="FungiDB:MUCCIDRAFT_188522"/>
<evidence type="ECO:0000256" key="1">
    <source>
        <dbReference type="ARBA" id="ARBA00010216"/>
    </source>
</evidence>
<reference evidence="2 3" key="1">
    <citation type="submission" date="2015-06" db="EMBL/GenBank/DDBJ databases">
        <title>Expansion of signal transduction pathways in fungi by whole-genome duplication.</title>
        <authorList>
            <consortium name="DOE Joint Genome Institute"/>
            <person name="Corrochano L.M."/>
            <person name="Kuo A."/>
            <person name="Marcet-Houben M."/>
            <person name="Polaino S."/>
            <person name="Salamov A."/>
            <person name="Villalobos J.M."/>
            <person name="Alvarez M.I."/>
            <person name="Avalos J."/>
            <person name="Benito E.P."/>
            <person name="Benoit I."/>
            <person name="Burger G."/>
            <person name="Camino L.P."/>
            <person name="Canovas D."/>
            <person name="Cerda-Olmedo E."/>
            <person name="Cheng J.-F."/>
            <person name="Dominguez A."/>
            <person name="Elias M."/>
            <person name="Eslava A.P."/>
            <person name="Glaser F."/>
            <person name="Grimwood J."/>
            <person name="Gutierrez G."/>
            <person name="Heitman J."/>
            <person name="Henrissat B."/>
            <person name="Iturriaga E.A."/>
            <person name="Lang B.F."/>
            <person name="Lavin J.L."/>
            <person name="Lee S."/>
            <person name="Li W."/>
            <person name="Lindquist E."/>
            <person name="Lopez-Garcia S."/>
            <person name="Luque E.M."/>
            <person name="Marcos A.T."/>
            <person name="Martin J."/>
            <person name="Mccluskey K."/>
            <person name="Medina H.R."/>
            <person name="Miralles-Duran A."/>
            <person name="Miyazaki A."/>
            <person name="Munoz-Torres E."/>
            <person name="Oguiza J.A."/>
            <person name="Ohm R."/>
            <person name="Olmedo M."/>
            <person name="Orejas M."/>
            <person name="Ortiz-Castellanos L."/>
            <person name="Pisabarro A.G."/>
            <person name="Rodriguez-Romero J."/>
            <person name="Ruiz-Herrera J."/>
            <person name="Ruiz-Vazquez R."/>
            <person name="Sanz C."/>
            <person name="Schackwitz W."/>
            <person name="Schmutz J."/>
            <person name="Shahriari M."/>
            <person name="Shelest E."/>
            <person name="Silva-Franco F."/>
            <person name="Soanes D."/>
            <person name="Syed K."/>
            <person name="Tagua V.G."/>
            <person name="Talbot N.J."/>
            <person name="Thon M."/>
            <person name="De Vries R.P."/>
            <person name="Wiebenga A."/>
            <person name="Yadav J.S."/>
            <person name="Braun E.L."/>
            <person name="Baker S."/>
            <person name="Garre V."/>
            <person name="Horwitz B."/>
            <person name="Torres-Martinez S."/>
            <person name="Idnurm A."/>
            <person name="Herrera-Estrella A."/>
            <person name="Gabaldon T."/>
            <person name="Grigoriev I.V."/>
        </authorList>
    </citation>
    <scope>NUCLEOTIDE SEQUENCE [LARGE SCALE GENOMIC DNA]</scope>
    <source>
        <strain evidence="2 3">CBS 277.49</strain>
    </source>
</reference>
<dbReference type="Pfam" id="PF21072">
    <property type="entry name" value="EFR3"/>
    <property type="match status" value="1"/>
</dbReference>